<accession>A0A1X9YMS7</accession>
<evidence type="ECO:0000313" key="5">
    <source>
        <dbReference type="Proteomes" id="UP000266292"/>
    </source>
</evidence>
<dbReference type="InterPro" id="IPR050831">
    <property type="entry name" value="CEA_cell_adhesion"/>
</dbReference>
<dbReference type="Gene3D" id="2.60.40.740">
    <property type="match status" value="1"/>
</dbReference>
<dbReference type="OrthoDB" id="1521709at2"/>
<protein>
    <recommendedName>
        <fullName evidence="3">Ig-like domain-containing protein</fullName>
    </recommendedName>
</protein>
<sequence>MQASPPGAKSHLSWQRLCFAVIAVISLSLHTAPSAYSQGVQARTSCASPVKPTISANGPTTLCAGGSVLLTASPGQSYKWSNGATTRAITVTQPGTYGVEVTDGNGCVGKAEDVVVSVAGKLKAPKIAYTEPLVVCQQGSLSMSVPEQEGAAYVWKKDGVPVYDDSHEYVAREAGVYTVELSNFCGAVRSTNKVEFKVLEPLPAFEVEAAGSLTFCKGGSVKLTVPEYKDVTYAWYRDGNPVDGTTHELVAKEAGSYTATLTNECGAYSSKNAQRVELLSLPEKPEVQDVTGCTKTALTLTATGASPGKYRWYTAATGGSALAGADGPSFTTPVLTASTTYYVAITNGQCESERVPVQANIKTKPTAPEIVVHGELTFCEGGAVELSTASYKGLQYVWLRNGEEVATGVSTIEASESGEYSLKVENECGTAYATSKVTVTVRPAPPAPEVQHGSTCGTGEVTLSATGGAAGDYRWYEGLTAAAMADVTGSSFTTPVLQNSRTYYVSLVKNGCESERVPVQASVLPVPQAVASVQDLEIESGGSTRLSGSGGVKYTWSPATGLDDPATASPVATPAQTTRYTLTVTNDAGCEDTTSVVVAVRQLLVIPNAFSPNGDGVNDTWEVKNLEYFPEAKVEVYNRWGNLIFERSNYRGDWDGTYRGAALPVSTYFYVISIPNKKKFTGYVNIVN</sequence>
<name>A0A1X9YMS7_9BACT</name>
<dbReference type="InterPro" id="IPR013783">
    <property type="entry name" value="Ig-like_fold"/>
</dbReference>
<evidence type="ECO:0000259" key="3">
    <source>
        <dbReference type="Pfam" id="PF19081"/>
    </source>
</evidence>
<proteinExistence type="predicted"/>
<dbReference type="STRING" id="709015.GCA_000472485_00223"/>
<dbReference type="AlphaFoldDB" id="A0A1X9YMS7"/>
<organism evidence="4 5">
    <name type="scientific">Pontibacter actiniarum</name>
    <dbReference type="NCBI Taxonomy" id="323450"/>
    <lineage>
        <taxon>Bacteria</taxon>
        <taxon>Pseudomonadati</taxon>
        <taxon>Bacteroidota</taxon>
        <taxon>Cytophagia</taxon>
        <taxon>Cytophagales</taxon>
        <taxon>Hymenobacteraceae</taxon>
        <taxon>Pontibacter</taxon>
    </lineage>
</organism>
<gene>
    <name evidence="4" type="ORF">CA264_01110</name>
</gene>
<dbReference type="KEGG" id="pact:CA264_01110"/>
<dbReference type="Pfam" id="PF19081">
    <property type="entry name" value="Ig_7"/>
    <property type="match status" value="2"/>
</dbReference>
<keyword evidence="2" id="KW-0325">Glycoprotein</keyword>
<dbReference type="InterPro" id="IPR036179">
    <property type="entry name" value="Ig-like_dom_sf"/>
</dbReference>
<dbReference type="InterPro" id="IPR026341">
    <property type="entry name" value="T9SS_type_B"/>
</dbReference>
<dbReference type="PANTHER" id="PTHR44427:SF5">
    <property type="entry name" value="V-SET AND IMMUNOGLOBULIN DOMAIN-CONTAINING PROTEIN 10-LIKE"/>
    <property type="match status" value="1"/>
</dbReference>
<dbReference type="PANTHER" id="PTHR44427">
    <property type="entry name" value="CARCINOEMBRYONIC ANTIGEN-RELATED CELL ADHESION MOLECULE 19"/>
    <property type="match status" value="1"/>
</dbReference>
<keyword evidence="1" id="KW-0732">Signal</keyword>
<feature type="domain" description="Ig-like" evidence="3">
    <location>
        <begin position="445"/>
        <end position="525"/>
    </location>
</feature>
<keyword evidence="5" id="KW-1185">Reference proteome</keyword>
<dbReference type="NCBIfam" id="TIGR04131">
    <property type="entry name" value="Bac_Flav_CTERM"/>
    <property type="match status" value="1"/>
</dbReference>
<feature type="domain" description="Ig-like" evidence="3">
    <location>
        <begin position="282"/>
        <end position="361"/>
    </location>
</feature>
<dbReference type="Proteomes" id="UP000266292">
    <property type="component" value="Chromosome"/>
</dbReference>
<dbReference type="Gene3D" id="2.60.40.10">
    <property type="entry name" value="Immunoglobulins"/>
    <property type="match status" value="2"/>
</dbReference>
<dbReference type="SUPFAM" id="SSF48726">
    <property type="entry name" value="Immunoglobulin"/>
    <property type="match status" value="1"/>
</dbReference>
<dbReference type="Pfam" id="PF13585">
    <property type="entry name" value="CHU_C"/>
    <property type="match status" value="1"/>
</dbReference>
<evidence type="ECO:0000313" key="4">
    <source>
        <dbReference type="EMBL" id="ARS34151.1"/>
    </source>
</evidence>
<evidence type="ECO:0000256" key="2">
    <source>
        <dbReference type="ARBA" id="ARBA00023180"/>
    </source>
</evidence>
<reference evidence="5" key="1">
    <citation type="submission" date="2017-05" db="EMBL/GenBank/DDBJ databases">
        <authorList>
            <person name="Ray J."/>
            <person name="Price M."/>
            <person name="Deutschbauer A."/>
        </authorList>
    </citation>
    <scope>NUCLEOTIDE SEQUENCE [LARGE SCALE GENOMIC DNA]</scope>
    <source>
        <strain evidence="5">DSM 19842</strain>
    </source>
</reference>
<evidence type="ECO:0000256" key="1">
    <source>
        <dbReference type="ARBA" id="ARBA00022729"/>
    </source>
</evidence>
<dbReference type="InterPro" id="IPR044023">
    <property type="entry name" value="Ig_7"/>
</dbReference>
<dbReference type="EMBL" id="CP021235">
    <property type="protein sequence ID" value="ARS34151.1"/>
    <property type="molecule type" value="Genomic_DNA"/>
</dbReference>